<accession>A0A1H9MKR2</accession>
<dbReference type="SFLD" id="SFLDS00001">
    <property type="entry name" value="Enolase"/>
    <property type="match status" value="1"/>
</dbReference>
<dbReference type="SUPFAM" id="SSF51604">
    <property type="entry name" value="Enolase C-terminal domain-like"/>
    <property type="match status" value="1"/>
</dbReference>
<dbReference type="Proteomes" id="UP000198504">
    <property type="component" value="Unassembled WGS sequence"/>
</dbReference>
<name>A0A1H9MKR2_9ACTN</name>
<evidence type="ECO:0000313" key="6">
    <source>
        <dbReference type="Proteomes" id="UP000198504"/>
    </source>
</evidence>
<dbReference type="PANTHER" id="PTHR13794:SF58">
    <property type="entry name" value="MITOCHONDRIAL ENOLASE SUPERFAMILY MEMBER 1"/>
    <property type="match status" value="1"/>
</dbReference>
<dbReference type="Gene3D" id="3.30.390.10">
    <property type="entry name" value="Enolase-like, N-terminal domain"/>
    <property type="match status" value="1"/>
</dbReference>
<evidence type="ECO:0000313" key="5">
    <source>
        <dbReference type="EMBL" id="SER24045.1"/>
    </source>
</evidence>
<gene>
    <name evidence="5" type="ORF">SAMN05421756_110178</name>
</gene>
<dbReference type="InterPro" id="IPR013342">
    <property type="entry name" value="Mandelate_racemase_C"/>
</dbReference>
<keyword evidence="3" id="KW-0460">Magnesium</keyword>
<dbReference type="GO" id="GO:0016052">
    <property type="term" value="P:carbohydrate catabolic process"/>
    <property type="evidence" value="ECO:0007669"/>
    <property type="project" value="TreeGrafter"/>
</dbReference>
<dbReference type="CDD" id="cd03316">
    <property type="entry name" value="MR_like"/>
    <property type="match status" value="1"/>
</dbReference>
<dbReference type="PANTHER" id="PTHR13794">
    <property type="entry name" value="ENOLASE SUPERFAMILY, MANDELATE RACEMASE"/>
    <property type="match status" value="1"/>
</dbReference>
<dbReference type="STRING" id="1036181.SAMN05421756_110178"/>
<dbReference type="GO" id="GO:0000287">
    <property type="term" value="F:magnesium ion binding"/>
    <property type="evidence" value="ECO:0007669"/>
    <property type="project" value="TreeGrafter"/>
</dbReference>
<protein>
    <submittedName>
        <fullName evidence="5">L-alanine-DL-glutamate epimerase</fullName>
    </submittedName>
</protein>
<dbReference type="EMBL" id="FOFA01000010">
    <property type="protein sequence ID" value="SER24045.1"/>
    <property type="molecule type" value="Genomic_DNA"/>
</dbReference>
<dbReference type="OrthoDB" id="9802699at2"/>
<dbReference type="InterPro" id="IPR013341">
    <property type="entry name" value="Mandelate_racemase_N_dom"/>
</dbReference>
<evidence type="ECO:0000256" key="3">
    <source>
        <dbReference type="ARBA" id="ARBA00022842"/>
    </source>
</evidence>
<dbReference type="Pfam" id="PF13378">
    <property type="entry name" value="MR_MLE_C"/>
    <property type="match status" value="1"/>
</dbReference>
<dbReference type="AlphaFoldDB" id="A0A1H9MKR2"/>
<dbReference type="Gene3D" id="3.20.20.120">
    <property type="entry name" value="Enolase-like C-terminal domain"/>
    <property type="match status" value="1"/>
</dbReference>
<dbReference type="RefSeq" id="WP_091185673.1">
    <property type="nucleotide sequence ID" value="NZ_FOFA01000010.1"/>
</dbReference>
<dbReference type="SUPFAM" id="SSF54826">
    <property type="entry name" value="Enolase N-terminal domain-like"/>
    <property type="match status" value="1"/>
</dbReference>
<keyword evidence="2" id="KW-0479">Metal-binding</keyword>
<dbReference type="InterPro" id="IPR029017">
    <property type="entry name" value="Enolase-like_N"/>
</dbReference>
<evidence type="ECO:0000259" key="4">
    <source>
        <dbReference type="SMART" id="SM00922"/>
    </source>
</evidence>
<sequence length="375" mass="39466">MRITGFRVVPTVLDWGRRIGDVNGVMPGDETPATVVLIDTDEGLTGVAIGQGTLVDAVFPAVEGEDPRSVSTLYDRMLAWTFKAGHAGTVFAAIGTLDAALWDLKAKAAGEPLWRLLGGRDRAVRGYASGLDAGLEDDALHRLYTGFAEAGFTGAKLKGGLDLDDDRRRLAVVRDALGVDHPVLALDANESWNPKQAVRYVSALEQEIDLAWVEEPVRRWDAEGLATVSRQVRAAVATGENLTGLEQYVPLLRAGAVDLVQAAGGWGVTHFLRVATLAAAHDLPVSPVGFFGHLAAAATAVPNHAFTEVQGFTLPAGVSADWDVDDGRILLGTAPGNGLSFDEAGVRAPLAVEALPADGPHVRPADAGLRFGLHG</sequence>
<reference evidence="6" key="1">
    <citation type="submission" date="2016-10" db="EMBL/GenBank/DDBJ databases">
        <authorList>
            <person name="Varghese N."/>
            <person name="Submissions S."/>
        </authorList>
    </citation>
    <scope>NUCLEOTIDE SEQUENCE [LARGE SCALE GENOMIC DNA]</scope>
    <source>
        <strain evidence="6">CGMCC 4.6856</strain>
    </source>
</reference>
<dbReference type="InterPro" id="IPR046945">
    <property type="entry name" value="RHMD-like"/>
</dbReference>
<dbReference type="Pfam" id="PF02746">
    <property type="entry name" value="MR_MLE_N"/>
    <property type="match status" value="1"/>
</dbReference>
<keyword evidence="6" id="KW-1185">Reference proteome</keyword>
<evidence type="ECO:0000256" key="1">
    <source>
        <dbReference type="ARBA" id="ARBA00001946"/>
    </source>
</evidence>
<dbReference type="SMART" id="SM00922">
    <property type="entry name" value="MR_MLE"/>
    <property type="match status" value="1"/>
</dbReference>
<organism evidence="5 6">
    <name type="scientific">Microlunatus flavus</name>
    <dbReference type="NCBI Taxonomy" id="1036181"/>
    <lineage>
        <taxon>Bacteria</taxon>
        <taxon>Bacillati</taxon>
        <taxon>Actinomycetota</taxon>
        <taxon>Actinomycetes</taxon>
        <taxon>Propionibacteriales</taxon>
        <taxon>Propionibacteriaceae</taxon>
        <taxon>Microlunatus</taxon>
    </lineage>
</organism>
<evidence type="ECO:0000256" key="2">
    <source>
        <dbReference type="ARBA" id="ARBA00022723"/>
    </source>
</evidence>
<proteinExistence type="predicted"/>
<comment type="cofactor">
    <cofactor evidence="1">
        <name>Mg(2+)</name>
        <dbReference type="ChEBI" id="CHEBI:18420"/>
    </cofactor>
</comment>
<dbReference type="InterPro" id="IPR029065">
    <property type="entry name" value="Enolase_C-like"/>
</dbReference>
<dbReference type="GO" id="GO:0016836">
    <property type="term" value="F:hydro-lyase activity"/>
    <property type="evidence" value="ECO:0007669"/>
    <property type="project" value="TreeGrafter"/>
</dbReference>
<dbReference type="InterPro" id="IPR036849">
    <property type="entry name" value="Enolase-like_C_sf"/>
</dbReference>
<feature type="domain" description="Mandelate racemase/muconate lactonizing enzyme C-terminal" evidence="4">
    <location>
        <begin position="137"/>
        <end position="235"/>
    </location>
</feature>